<keyword evidence="3" id="KW-1185">Reference proteome</keyword>
<organism evidence="1">
    <name type="scientific">Brachypodium distachyon</name>
    <name type="common">Purple false brome</name>
    <name type="synonym">Trachynia distachya</name>
    <dbReference type="NCBI Taxonomy" id="15368"/>
    <lineage>
        <taxon>Eukaryota</taxon>
        <taxon>Viridiplantae</taxon>
        <taxon>Streptophyta</taxon>
        <taxon>Embryophyta</taxon>
        <taxon>Tracheophyta</taxon>
        <taxon>Spermatophyta</taxon>
        <taxon>Magnoliopsida</taxon>
        <taxon>Liliopsida</taxon>
        <taxon>Poales</taxon>
        <taxon>Poaceae</taxon>
        <taxon>BOP clade</taxon>
        <taxon>Pooideae</taxon>
        <taxon>Stipodae</taxon>
        <taxon>Brachypodieae</taxon>
        <taxon>Brachypodium</taxon>
    </lineage>
</organism>
<evidence type="ECO:0000313" key="1">
    <source>
        <dbReference type="EMBL" id="PNT62652.1"/>
    </source>
</evidence>
<evidence type="ECO:0000313" key="2">
    <source>
        <dbReference type="EnsemblPlants" id="PNT62652"/>
    </source>
</evidence>
<reference evidence="1 2" key="1">
    <citation type="journal article" date="2010" name="Nature">
        <title>Genome sequencing and analysis of the model grass Brachypodium distachyon.</title>
        <authorList>
            <consortium name="International Brachypodium Initiative"/>
        </authorList>
    </citation>
    <scope>NUCLEOTIDE SEQUENCE [LARGE SCALE GENOMIC DNA]</scope>
    <source>
        <strain evidence="1 2">Bd21</strain>
    </source>
</reference>
<evidence type="ECO:0000313" key="3">
    <source>
        <dbReference type="Proteomes" id="UP000008810"/>
    </source>
</evidence>
<protein>
    <submittedName>
        <fullName evidence="1 2">Uncharacterized protein</fullName>
    </submittedName>
</protein>
<proteinExistence type="predicted"/>
<dbReference type="EMBL" id="CM000883">
    <property type="protein sequence ID" value="PNT62652.1"/>
    <property type="molecule type" value="Genomic_DNA"/>
</dbReference>
<accession>A0A2K2CKV3</accession>
<reference evidence="2" key="3">
    <citation type="submission" date="2018-08" db="UniProtKB">
        <authorList>
            <consortium name="EnsemblPlants"/>
        </authorList>
    </citation>
    <scope>IDENTIFICATION</scope>
    <source>
        <strain evidence="2">cv. Bd21</strain>
    </source>
</reference>
<dbReference type="AlphaFoldDB" id="A0A2K2CKV3"/>
<dbReference type="EnsemblPlants" id="PNT62652">
    <property type="protein sequence ID" value="PNT62652"/>
    <property type="gene ID" value="BRADI_4g06512v3"/>
</dbReference>
<name>A0A2K2CKV3_BRADI</name>
<dbReference type="Gramene" id="PNT62652">
    <property type="protein sequence ID" value="PNT62652"/>
    <property type="gene ID" value="BRADI_4g06512v3"/>
</dbReference>
<dbReference type="InParanoid" id="A0A2K2CKV3"/>
<sequence length="122" mass="13265">MINACLFGYLARHQCLSTYGNNSRVSSPATSAARRRGGRRLVFLVAVRITGIKGEADGCRTKGGIGVPSFLESLENVTTNLPLKWIGWCSSLVQLQGHILSNYHIRGSVPIVVGLILHRCQC</sequence>
<gene>
    <name evidence="1" type="ORF">BRADI_4g06512v3</name>
</gene>
<reference evidence="1" key="2">
    <citation type="submission" date="2017-06" db="EMBL/GenBank/DDBJ databases">
        <title>WGS assembly of Brachypodium distachyon.</title>
        <authorList>
            <consortium name="The International Brachypodium Initiative"/>
            <person name="Lucas S."/>
            <person name="Harmon-Smith M."/>
            <person name="Lail K."/>
            <person name="Tice H."/>
            <person name="Grimwood J."/>
            <person name="Bruce D."/>
            <person name="Barry K."/>
            <person name="Shu S."/>
            <person name="Lindquist E."/>
            <person name="Wang M."/>
            <person name="Pitluck S."/>
            <person name="Vogel J.P."/>
            <person name="Garvin D.F."/>
            <person name="Mockler T.C."/>
            <person name="Schmutz J."/>
            <person name="Rokhsar D."/>
            <person name="Bevan M.W."/>
        </authorList>
    </citation>
    <scope>NUCLEOTIDE SEQUENCE</scope>
    <source>
        <strain evidence="1">Bd21</strain>
    </source>
</reference>
<dbReference type="Proteomes" id="UP000008810">
    <property type="component" value="Chromosome 4"/>
</dbReference>